<organism evidence="3 4">
    <name type="scientific">Sistotremastrum suecicum HHB10207 ss-3</name>
    <dbReference type="NCBI Taxonomy" id="1314776"/>
    <lineage>
        <taxon>Eukaryota</taxon>
        <taxon>Fungi</taxon>
        <taxon>Dikarya</taxon>
        <taxon>Basidiomycota</taxon>
        <taxon>Agaricomycotina</taxon>
        <taxon>Agaricomycetes</taxon>
        <taxon>Sistotremastrales</taxon>
        <taxon>Sistotremastraceae</taxon>
        <taxon>Sistotremastrum</taxon>
    </lineage>
</organism>
<dbReference type="STRING" id="1314776.A0A166G3Z5"/>
<dbReference type="GO" id="GO:0071014">
    <property type="term" value="C:post-mRNA release spliceosomal complex"/>
    <property type="evidence" value="ECO:0007669"/>
    <property type="project" value="TreeGrafter"/>
</dbReference>
<evidence type="ECO:0000256" key="1">
    <source>
        <dbReference type="ARBA" id="ARBA00005595"/>
    </source>
</evidence>
<name>A0A166G3Z5_9AGAM</name>
<feature type="region of interest" description="Disordered" evidence="2">
    <location>
        <begin position="249"/>
        <end position="310"/>
    </location>
</feature>
<comment type="similarity">
    <text evidence="1">Belongs to the CWC16 family.</text>
</comment>
<dbReference type="AlphaFoldDB" id="A0A166G3Z5"/>
<dbReference type="EMBL" id="KV428023">
    <property type="protein sequence ID" value="KZT41285.1"/>
    <property type="molecule type" value="Genomic_DNA"/>
</dbReference>
<dbReference type="PANTHER" id="PTHR12111:SF2">
    <property type="entry name" value="SPLICING FACTOR YJU2B-RELATED"/>
    <property type="match status" value="1"/>
</dbReference>
<dbReference type="Proteomes" id="UP000076798">
    <property type="component" value="Unassembled WGS sequence"/>
</dbReference>
<dbReference type="Pfam" id="PF04502">
    <property type="entry name" value="Saf4_Yju2"/>
    <property type="match status" value="1"/>
</dbReference>
<gene>
    <name evidence="3" type="ORF">SISSUDRAFT_1113109</name>
</gene>
<dbReference type="OrthoDB" id="360327at2759"/>
<dbReference type="GO" id="GO:0000398">
    <property type="term" value="P:mRNA splicing, via spliceosome"/>
    <property type="evidence" value="ECO:0007669"/>
    <property type="project" value="InterPro"/>
</dbReference>
<feature type="compositionally biased region" description="Low complexity" evidence="2">
    <location>
        <begin position="261"/>
        <end position="270"/>
    </location>
</feature>
<evidence type="ECO:0000313" key="3">
    <source>
        <dbReference type="EMBL" id="KZT41285.1"/>
    </source>
</evidence>
<protein>
    <submittedName>
        <fullName evidence="3">DUF572-domain-containing protein</fullName>
    </submittedName>
</protein>
<evidence type="ECO:0000256" key="2">
    <source>
        <dbReference type="SAM" id="MobiDB-lite"/>
    </source>
</evidence>
<dbReference type="GO" id="GO:0005684">
    <property type="term" value="C:U2-type spliceosomal complex"/>
    <property type="evidence" value="ECO:0007669"/>
    <property type="project" value="TreeGrafter"/>
</dbReference>
<keyword evidence="4" id="KW-1185">Reference proteome</keyword>
<reference evidence="3 4" key="1">
    <citation type="journal article" date="2016" name="Mol. Biol. Evol.">
        <title>Comparative Genomics of Early-Diverging Mushroom-Forming Fungi Provides Insights into the Origins of Lignocellulose Decay Capabilities.</title>
        <authorList>
            <person name="Nagy L.G."/>
            <person name="Riley R."/>
            <person name="Tritt A."/>
            <person name="Adam C."/>
            <person name="Daum C."/>
            <person name="Floudas D."/>
            <person name="Sun H."/>
            <person name="Yadav J.S."/>
            <person name="Pangilinan J."/>
            <person name="Larsson K.H."/>
            <person name="Matsuura K."/>
            <person name="Barry K."/>
            <person name="Labutti K."/>
            <person name="Kuo R."/>
            <person name="Ohm R.A."/>
            <person name="Bhattacharya S.S."/>
            <person name="Shirouzu T."/>
            <person name="Yoshinaga Y."/>
            <person name="Martin F.M."/>
            <person name="Grigoriev I.V."/>
            <person name="Hibbett D.S."/>
        </authorList>
    </citation>
    <scope>NUCLEOTIDE SEQUENCE [LARGE SCALE GENOMIC DNA]</scope>
    <source>
        <strain evidence="3 4">HHB10207 ss-3</strain>
    </source>
</reference>
<proteinExistence type="inferred from homology"/>
<dbReference type="PANTHER" id="PTHR12111">
    <property type="entry name" value="SPLICING FACTOR YJU2"/>
    <property type="match status" value="1"/>
</dbReference>
<sequence>MQGFNKYYPPDYDPDKHTSLNSYRGTHALGDRARKLDQGILITRFELPFNIWCLGCNNHIGMGVRYNAEKRKIGNYYSTPMYAFRCKCHLCDNWFEIRTDPKNTRYVVEYGARQKMEDWNPEENGGYAIHDPEASQQPVDPLAAIEKTTEAIKHANTVGAPRLEELYDLSEHYNADPYELSQKVRRRFREEKKVDQAQKKADDAFKDKYALPSTMPLVAEKDVADEAKEEWREARRKLAAERTEVKPLPEISFSRTRRTSSSRPASQSARITSTLGATLLRNTLRKSDPGFSGSSKPPDAKRSLGLSLKR</sequence>
<accession>A0A166G3Z5</accession>
<dbReference type="InterPro" id="IPR007590">
    <property type="entry name" value="Saf4/Yju2"/>
</dbReference>
<evidence type="ECO:0000313" key="4">
    <source>
        <dbReference type="Proteomes" id="UP000076798"/>
    </source>
</evidence>